<dbReference type="Proteomes" id="UP001161757">
    <property type="component" value="Unassembled WGS sequence"/>
</dbReference>
<feature type="region of interest" description="Disordered" evidence="1">
    <location>
        <begin position="484"/>
        <end position="554"/>
    </location>
</feature>
<reference evidence="2" key="1">
    <citation type="submission" date="2023-01" db="EMBL/GenBank/DDBJ databases">
        <title>Exophiala dermititidis isolated from Cystic Fibrosis Patient.</title>
        <authorList>
            <person name="Kurbessoian T."/>
            <person name="Crocker A."/>
            <person name="Murante D."/>
            <person name="Hogan D.A."/>
            <person name="Stajich J.E."/>
        </authorList>
    </citation>
    <scope>NUCLEOTIDE SEQUENCE</scope>
    <source>
        <strain evidence="2">Ex8</strain>
    </source>
</reference>
<evidence type="ECO:0000256" key="1">
    <source>
        <dbReference type="SAM" id="MobiDB-lite"/>
    </source>
</evidence>
<comment type="caution">
    <text evidence="2">The sequence shown here is derived from an EMBL/GenBank/DDBJ whole genome shotgun (WGS) entry which is preliminary data.</text>
</comment>
<feature type="compositionally biased region" description="Polar residues" evidence="1">
    <location>
        <begin position="970"/>
        <end position="980"/>
    </location>
</feature>
<feature type="compositionally biased region" description="Basic and acidic residues" evidence="1">
    <location>
        <begin position="993"/>
        <end position="1006"/>
    </location>
</feature>
<dbReference type="AlphaFoldDB" id="A0AAN6ERX1"/>
<dbReference type="PANTHER" id="PTHR38166:SF1">
    <property type="entry name" value="C2H2-TYPE DOMAIN-CONTAINING PROTEIN"/>
    <property type="match status" value="1"/>
</dbReference>
<accession>A0AAN6ERX1</accession>
<protein>
    <recommendedName>
        <fullName evidence="4">C2H2-type domain-containing protein</fullName>
    </recommendedName>
</protein>
<organism evidence="2 3">
    <name type="scientific">Exophiala dermatitidis</name>
    <name type="common">Black yeast-like fungus</name>
    <name type="synonym">Wangiella dermatitidis</name>
    <dbReference type="NCBI Taxonomy" id="5970"/>
    <lineage>
        <taxon>Eukaryota</taxon>
        <taxon>Fungi</taxon>
        <taxon>Dikarya</taxon>
        <taxon>Ascomycota</taxon>
        <taxon>Pezizomycotina</taxon>
        <taxon>Eurotiomycetes</taxon>
        <taxon>Chaetothyriomycetidae</taxon>
        <taxon>Chaetothyriales</taxon>
        <taxon>Herpotrichiellaceae</taxon>
        <taxon>Exophiala</taxon>
    </lineage>
</organism>
<evidence type="ECO:0008006" key="4">
    <source>
        <dbReference type="Google" id="ProtNLM"/>
    </source>
</evidence>
<sequence length="1031" mass="113962">MVAPTLDHKFPMTVTVYLLRRSPTVIAAGGFFGNSMSIMAAESPPSNHPRGMNGLVHRTIFRRTRSPPIPGSTTVCCCCPPFLQNFHDRGNSLADSLCRNLREAGIESFIEHRKHQVTLKKLLEKEQKRQLKAHGKDEHLPRAFFDATGAEKKDAVSGGDTLPSYKISTRSIASQIVKDLSFKRPLRIWKVSHCVEQSASPADPPASYPGDLKWPIRAFLDRSPPTLCVDAAELPAELSQNTPFQNATRTQDNEPEAALDDTCQTVKKVRLLGFKAKSDVSPPSRSMRCAKCQILIRPDQFYYHCPGCEHPDGVLCSLCGQAGCGCSHTTTAEVRSEARIELPDWKGLAARTGERSHCKAQDGSVTAGEVNLAETFQEDISCQAEALVEDQVAFHNTTGQRQSRERFSGIEGNMNADGDHVGETELRQYDRVITSRETELTLPDEETAVRERQSLLKEQQQLFVLLPQSAMAKRTEEASAGIGAQFRDIGTDDHAKSYGTKRKAGGDGSSISPSNPTMLIRPSLLKRSPNRRRDSNDEEEEDTAGTPKKVKPTLDSLRTPKRLFACPYSKFDRSRYSEHNRHEKNYRGCSSGYWPDISRLKQHLYRVHWRGIHCVRCYAKFENNDLLQAHMRSEPCGLADCPYPEKFDDAQYNEIKRKRPGMTPEEVWHTIYRVLFPGHAKPDSPYADDVATTTSLSTPSPHALECQRITDALGDVFESRLDRNLASPSHAWLRNPQAREFIHQQLRASVAEVFERLTPASGSAITDSSVEVSPHSSVAANSARTASYSLTPVSSVSASPLYEHSRRGARSNPQLPYFNHCQSFSRALSLRTYLHGTAVQQAPTTEPMQLSANQIYSDVGSGSTEVAFFPPSDVDHENDPYDNECSSLRHGDELGLAMPTSFQTGFNTNLPSRFVEVGPWRGPTMQPPVLGQGYIPAYHPRVPEPRDAAGSTSTSQLKTNHPIPPPINSGYGSVGQSSVRSAPYPSPAASKTTDTRPGRADMKGTERPGGGKPGPVPEADFNFDDWLAPFP</sequence>
<dbReference type="PANTHER" id="PTHR38166">
    <property type="entry name" value="C2H2-TYPE DOMAIN-CONTAINING PROTEIN-RELATED"/>
    <property type="match status" value="1"/>
</dbReference>
<evidence type="ECO:0000313" key="3">
    <source>
        <dbReference type="Proteomes" id="UP001161757"/>
    </source>
</evidence>
<proteinExistence type="predicted"/>
<name>A0AAN6ERX1_EXODE</name>
<evidence type="ECO:0000313" key="2">
    <source>
        <dbReference type="EMBL" id="KAJ8990049.1"/>
    </source>
</evidence>
<feature type="region of interest" description="Disordered" evidence="1">
    <location>
        <begin position="938"/>
        <end position="1031"/>
    </location>
</feature>
<dbReference type="EMBL" id="JAJGCB010000012">
    <property type="protein sequence ID" value="KAJ8990049.1"/>
    <property type="molecule type" value="Genomic_DNA"/>
</dbReference>
<feature type="compositionally biased region" description="Polar residues" evidence="1">
    <location>
        <begin position="950"/>
        <end position="959"/>
    </location>
</feature>
<gene>
    <name evidence="2" type="ORF">HRR80_006182</name>
</gene>